<sequence>MKIQTLRSRRNSPLWYGWKIRAVWLAGGVLGLLSKEVKGRCQEWAMAGAYRLGRQDYGVYFNTPRFSRRDELTNAYDSGAYDFWLGCVHDDEWCSYLP</sequence>
<dbReference type="EMBL" id="JACIIK010000009">
    <property type="protein sequence ID" value="MBB6204358.1"/>
    <property type="molecule type" value="Genomic_DNA"/>
</dbReference>
<gene>
    <name evidence="1" type="ORF">GGD69_005252</name>
</gene>
<name>A0AAW3V0L2_9BURK</name>
<dbReference type="RefSeq" id="WP_183800785.1">
    <property type="nucleotide sequence ID" value="NZ_JACIII010000013.1"/>
</dbReference>
<accession>A0AAW3V0L2</accession>
<proteinExistence type="predicted"/>
<protein>
    <submittedName>
        <fullName evidence="1">Uncharacterized protein</fullName>
    </submittedName>
</protein>
<evidence type="ECO:0000313" key="1">
    <source>
        <dbReference type="EMBL" id="MBB6204358.1"/>
    </source>
</evidence>
<organism evidence="1 2">
    <name type="scientific">Paraburkholderia fungorum</name>
    <dbReference type="NCBI Taxonomy" id="134537"/>
    <lineage>
        <taxon>Bacteria</taxon>
        <taxon>Pseudomonadati</taxon>
        <taxon>Pseudomonadota</taxon>
        <taxon>Betaproteobacteria</taxon>
        <taxon>Burkholderiales</taxon>
        <taxon>Burkholderiaceae</taxon>
        <taxon>Paraburkholderia</taxon>
    </lineage>
</organism>
<evidence type="ECO:0000313" key="2">
    <source>
        <dbReference type="Proteomes" id="UP000518681"/>
    </source>
</evidence>
<reference evidence="1 2" key="1">
    <citation type="submission" date="2020-08" db="EMBL/GenBank/DDBJ databases">
        <title>Genomic Encyclopedia of Type Strains, Phase IV (KMG-V): Genome sequencing to study the core and pangenomes of soil and plant-associated prokaryotes.</title>
        <authorList>
            <person name="Whitman W."/>
        </authorList>
    </citation>
    <scope>NUCLEOTIDE SEQUENCE [LARGE SCALE GENOMIC DNA]</scope>
    <source>
        <strain evidence="1 2">SEMIA 4013</strain>
    </source>
</reference>
<comment type="caution">
    <text evidence="1">The sequence shown here is derived from an EMBL/GenBank/DDBJ whole genome shotgun (WGS) entry which is preliminary data.</text>
</comment>
<dbReference type="Proteomes" id="UP000518681">
    <property type="component" value="Unassembled WGS sequence"/>
</dbReference>
<dbReference type="AlphaFoldDB" id="A0AAW3V0L2"/>